<organism evidence="3 4">
    <name type="scientific">Ascobolus immersus RN42</name>
    <dbReference type="NCBI Taxonomy" id="1160509"/>
    <lineage>
        <taxon>Eukaryota</taxon>
        <taxon>Fungi</taxon>
        <taxon>Dikarya</taxon>
        <taxon>Ascomycota</taxon>
        <taxon>Pezizomycotina</taxon>
        <taxon>Pezizomycetes</taxon>
        <taxon>Pezizales</taxon>
        <taxon>Ascobolaceae</taxon>
        <taxon>Ascobolus</taxon>
    </lineage>
</organism>
<keyword evidence="4" id="KW-1185">Reference proteome</keyword>
<gene>
    <name evidence="3" type="ORF">BJ508DRAFT_343623</name>
</gene>
<feature type="region of interest" description="Disordered" evidence="1">
    <location>
        <begin position="1"/>
        <end position="44"/>
    </location>
</feature>
<dbReference type="AlphaFoldDB" id="A0A3N4I9R9"/>
<dbReference type="Pfam" id="PF13013">
    <property type="entry name" value="F-box-like_2"/>
    <property type="match status" value="1"/>
</dbReference>
<protein>
    <recommendedName>
        <fullName evidence="2">F-box domain-containing protein</fullName>
    </recommendedName>
</protein>
<feature type="compositionally biased region" description="Low complexity" evidence="1">
    <location>
        <begin position="18"/>
        <end position="40"/>
    </location>
</feature>
<evidence type="ECO:0000313" key="3">
    <source>
        <dbReference type="EMBL" id="RPA82835.1"/>
    </source>
</evidence>
<evidence type="ECO:0000256" key="1">
    <source>
        <dbReference type="SAM" id="MobiDB-lite"/>
    </source>
</evidence>
<feature type="domain" description="F-box" evidence="2">
    <location>
        <begin position="30"/>
        <end position="69"/>
    </location>
</feature>
<sequence>MRMFPPKLTQPSPPSSHTNTANTNPDNTTTANTQTDTSPNPHNYHSILDLPTEMRLAIYAHCTALSLLQLTHTSPFLYHDINSCPSLYKKSYGYWHPDHYHVSTSVFAQPDFDAGFGTLNIKLVAQIDWSNEGMFYYNRYGRLRYGEMLQRFFLDSESQSKARITRLRRAWDDVNGVSGNGH</sequence>
<dbReference type="EMBL" id="ML119668">
    <property type="protein sequence ID" value="RPA82835.1"/>
    <property type="molecule type" value="Genomic_DNA"/>
</dbReference>
<accession>A0A3N4I9R9</accession>
<dbReference type="Proteomes" id="UP000275078">
    <property type="component" value="Unassembled WGS sequence"/>
</dbReference>
<dbReference type="InterPro" id="IPR001810">
    <property type="entry name" value="F-box_dom"/>
</dbReference>
<evidence type="ECO:0000313" key="4">
    <source>
        <dbReference type="Proteomes" id="UP000275078"/>
    </source>
</evidence>
<name>A0A3N4I9R9_ASCIM</name>
<evidence type="ECO:0000259" key="2">
    <source>
        <dbReference type="Pfam" id="PF13013"/>
    </source>
</evidence>
<proteinExistence type="predicted"/>
<reference evidence="3 4" key="1">
    <citation type="journal article" date="2018" name="Nat. Ecol. Evol.">
        <title>Pezizomycetes genomes reveal the molecular basis of ectomycorrhizal truffle lifestyle.</title>
        <authorList>
            <person name="Murat C."/>
            <person name="Payen T."/>
            <person name="Noel B."/>
            <person name="Kuo A."/>
            <person name="Morin E."/>
            <person name="Chen J."/>
            <person name="Kohler A."/>
            <person name="Krizsan K."/>
            <person name="Balestrini R."/>
            <person name="Da Silva C."/>
            <person name="Montanini B."/>
            <person name="Hainaut M."/>
            <person name="Levati E."/>
            <person name="Barry K.W."/>
            <person name="Belfiori B."/>
            <person name="Cichocki N."/>
            <person name="Clum A."/>
            <person name="Dockter R.B."/>
            <person name="Fauchery L."/>
            <person name="Guy J."/>
            <person name="Iotti M."/>
            <person name="Le Tacon F."/>
            <person name="Lindquist E.A."/>
            <person name="Lipzen A."/>
            <person name="Malagnac F."/>
            <person name="Mello A."/>
            <person name="Molinier V."/>
            <person name="Miyauchi S."/>
            <person name="Poulain J."/>
            <person name="Riccioni C."/>
            <person name="Rubini A."/>
            <person name="Sitrit Y."/>
            <person name="Splivallo R."/>
            <person name="Traeger S."/>
            <person name="Wang M."/>
            <person name="Zifcakova L."/>
            <person name="Wipf D."/>
            <person name="Zambonelli A."/>
            <person name="Paolocci F."/>
            <person name="Nowrousian M."/>
            <person name="Ottonello S."/>
            <person name="Baldrian P."/>
            <person name="Spatafora J.W."/>
            <person name="Henrissat B."/>
            <person name="Nagy L.G."/>
            <person name="Aury J.M."/>
            <person name="Wincker P."/>
            <person name="Grigoriev I.V."/>
            <person name="Bonfante P."/>
            <person name="Martin F.M."/>
        </authorList>
    </citation>
    <scope>NUCLEOTIDE SEQUENCE [LARGE SCALE GENOMIC DNA]</scope>
    <source>
        <strain evidence="3 4">RN42</strain>
    </source>
</reference>